<dbReference type="Proteomes" id="UP000184671">
    <property type="component" value="Unassembled WGS sequence"/>
</dbReference>
<gene>
    <name evidence="2" type="ORF">L21_1446</name>
</gene>
<name>A0A1M4ML33_9EURY</name>
<evidence type="ECO:0000313" key="2">
    <source>
        <dbReference type="EMBL" id="SCL75540.1"/>
    </source>
</evidence>
<feature type="compositionally biased region" description="Basic and acidic residues" evidence="1">
    <location>
        <begin position="11"/>
        <end position="32"/>
    </location>
</feature>
<feature type="region of interest" description="Disordered" evidence="1">
    <location>
        <begin position="1"/>
        <end position="32"/>
    </location>
</feature>
<organism evidence="2 3">
    <name type="scientific">Methanoculleus chikugoensis</name>
    <dbReference type="NCBI Taxonomy" id="118126"/>
    <lineage>
        <taxon>Archaea</taxon>
        <taxon>Methanobacteriati</taxon>
        <taxon>Methanobacteriota</taxon>
        <taxon>Stenosarchaea group</taxon>
        <taxon>Methanomicrobia</taxon>
        <taxon>Methanomicrobiales</taxon>
        <taxon>Methanomicrobiaceae</taxon>
        <taxon>Methanoculleus</taxon>
    </lineage>
</organism>
<protein>
    <submittedName>
        <fullName evidence="2">Uncharacterized protein</fullName>
    </submittedName>
</protein>
<accession>A0A1M4ML33</accession>
<sequence>MGRYGGRIPGCRRDTAHEPRADVRLRHTGEIP</sequence>
<reference evidence="2 3" key="1">
    <citation type="submission" date="2016-08" db="EMBL/GenBank/DDBJ databases">
        <authorList>
            <person name="Seilhamer J.J."/>
        </authorList>
    </citation>
    <scope>NUCLEOTIDE SEQUENCE [LARGE SCALE GENOMIC DNA]</scope>
    <source>
        <strain evidence="2">L21-II-0</strain>
    </source>
</reference>
<proteinExistence type="predicted"/>
<dbReference type="AlphaFoldDB" id="A0A1M4ML33"/>
<evidence type="ECO:0000313" key="3">
    <source>
        <dbReference type="Proteomes" id="UP000184671"/>
    </source>
</evidence>
<evidence type="ECO:0000256" key="1">
    <source>
        <dbReference type="SAM" id="MobiDB-lite"/>
    </source>
</evidence>
<dbReference type="EMBL" id="FMID01000035">
    <property type="protein sequence ID" value="SCL75540.1"/>
    <property type="molecule type" value="Genomic_DNA"/>
</dbReference>